<evidence type="ECO:0000313" key="3">
    <source>
        <dbReference type="Proteomes" id="UP000295714"/>
    </source>
</evidence>
<dbReference type="RefSeq" id="WP_132702923.1">
    <property type="nucleotide sequence ID" value="NZ_SMGI01000001.1"/>
</dbReference>
<dbReference type="EMBL" id="SMGI01000001">
    <property type="protein sequence ID" value="TCK68827.1"/>
    <property type="molecule type" value="Genomic_DNA"/>
</dbReference>
<accession>A0A4R1KVT2</accession>
<reference evidence="2 3" key="1">
    <citation type="journal article" date="2015" name="Stand. Genomic Sci.">
        <title>Genomic Encyclopedia of Bacterial and Archaeal Type Strains, Phase III: the genomes of soil and plant-associated and newly described type strains.</title>
        <authorList>
            <person name="Whitman W.B."/>
            <person name="Woyke T."/>
            <person name="Klenk H.P."/>
            <person name="Zhou Y."/>
            <person name="Lilburn T.G."/>
            <person name="Beck B.J."/>
            <person name="De Vos P."/>
            <person name="Vandamme P."/>
            <person name="Eisen J.A."/>
            <person name="Garrity G."/>
            <person name="Hugenholtz P."/>
            <person name="Kyrpides N.C."/>
        </authorList>
    </citation>
    <scope>NUCLEOTIDE SEQUENCE [LARGE SCALE GENOMIC DNA]</scope>
    <source>
        <strain evidence="2 3">CECT 8445</strain>
    </source>
</reference>
<feature type="domain" description="TOD1/MUCI70 glycosyltransferase-like" evidence="1">
    <location>
        <begin position="4"/>
        <end position="196"/>
    </location>
</feature>
<dbReference type="OrthoDB" id="396512at2"/>
<sequence>MGYKVAIYTAIFGEKDKIKSPLGYLESPHVDYYLITDDKDLTSNVYNIIYKKPVYDDITKNARYYKIIGLDQFKDYDFVIWHDANLQVIHSKIIEITDAVADKSIAFFKHPDRDCIYDEAVKCIMLDKDNPFKIFRQVIGYYLKGIRGSIGLYETTIVVKNNDLISRPFLEFWWNELKSKSRRDQISLPYALKKFNVIPGIIKGNREQNDYAIYSKHSHDNYGFLSRNDYKRSNSFTKRIIIKLIRLLKKYFT</sequence>
<dbReference type="PANTHER" id="PTHR12956">
    <property type="entry name" value="ALKALINE CERAMIDASE-RELATED"/>
    <property type="match status" value="1"/>
</dbReference>
<keyword evidence="3" id="KW-1185">Reference proteome</keyword>
<dbReference type="PANTHER" id="PTHR12956:SF17">
    <property type="entry name" value="OS01G0749100 PROTEIN"/>
    <property type="match status" value="1"/>
</dbReference>
<dbReference type="InterPro" id="IPR048354">
    <property type="entry name" value="TOD1_MUCI70_glycTrfase_dom"/>
</dbReference>
<protein>
    <submittedName>
        <fullName evidence="2">Uncharacterized protein DUF616</fullName>
    </submittedName>
</protein>
<organism evidence="2 3">
    <name type="scientific">Winogradskyella wandonensis</name>
    <dbReference type="NCBI Taxonomy" id="1442586"/>
    <lineage>
        <taxon>Bacteria</taxon>
        <taxon>Pseudomonadati</taxon>
        <taxon>Bacteroidota</taxon>
        <taxon>Flavobacteriia</taxon>
        <taxon>Flavobacteriales</taxon>
        <taxon>Flavobacteriaceae</taxon>
        <taxon>Winogradskyella</taxon>
    </lineage>
</organism>
<dbReference type="AlphaFoldDB" id="A0A4R1KVT2"/>
<dbReference type="Pfam" id="PF04765">
    <property type="entry name" value="TOD1_MUCI70"/>
    <property type="match status" value="1"/>
</dbReference>
<name>A0A4R1KVT2_9FLAO</name>
<evidence type="ECO:0000259" key="1">
    <source>
        <dbReference type="Pfam" id="PF04765"/>
    </source>
</evidence>
<comment type="caution">
    <text evidence="2">The sequence shown here is derived from an EMBL/GenBank/DDBJ whole genome shotgun (WGS) entry which is preliminary data.</text>
</comment>
<proteinExistence type="predicted"/>
<evidence type="ECO:0000313" key="2">
    <source>
        <dbReference type="EMBL" id="TCK68827.1"/>
    </source>
</evidence>
<dbReference type="Proteomes" id="UP000295714">
    <property type="component" value="Unassembled WGS sequence"/>
</dbReference>
<gene>
    <name evidence="2" type="ORF">DFQ05_0337</name>
</gene>
<dbReference type="InterPro" id="IPR006852">
    <property type="entry name" value="TOD1_MUCI70"/>
</dbReference>